<dbReference type="VEuPathDB" id="FungiDB:QG37_00878"/>
<evidence type="ECO:0000313" key="1">
    <source>
        <dbReference type="EMBL" id="KNE02190.1"/>
    </source>
</evidence>
<name>A0A0L0P7I4_CANAR</name>
<reference evidence="2" key="1">
    <citation type="journal article" date="2015" name="BMC Genomics">
        <title>Draft genome of a commonly misdiagnosed multidrug resistant pathogen Candida auris.</title>
        <authorList>
            <person name="Chatterjee S."/>
            <person name="Alampalli S.V."/>
            <person name="Nageshan R.K."/>
            <person name="Chettiar S.T."/>
            <person name="Joshi S."/>
            <person name="Tatu U.S."/>
        </authorList>
    </citation>
    <scope>NUCLEOTIDE SEQUENCE [LARGE SCALE GENOMIC DNA]</scope>
    <source>
        <strain evidence="2">6684</strain>
    </source>
</reference>
<dbReference type="Proteomes" id="UP000037122">
    <property type="component" value="Unassembled WGS sequence"/>
</dbReference>
<gene>
    <name evidence="1" type="ORF">QG37_00878</name>
</gene>
<accession>A0A0L0P7I4</accession>
<dbReference type="AlphaFoldDB" id="A0A0L0P7I4"/>
<organism evidence="1 2">
    <name type="scientific">Candidozyma auris</name>
    <name type="common">Yeast</name>
    <name type="synonym">Candida auris</name>
    <dbReference type="NCBI Taxonomy" id="498019"/>
    <lineage>
        <taxon>Eukaryota</taxon>
        <taxon>Fungi</taxon>
        <taxon>Dikarya</taxon>
        <taxon>Ascomycota</taxon>
        <taxon>Saccharomycotina</taxon>
        <taxon>Pichiomycetes</taxon>
        <taxon>Metschnikowiaceae</taxon>
        <taxon>Candidozyma</taxon>
    </lineage>
</organism>
<sequence length="82" mass="9172">MHEVLTSLVTASPGDEFLWKITYFSFESLQRAIHGERGDGRLDVLMGKFTTKEGTGTGLEVPFQAMKKQLWPGGPLGFYICF</sequence>
<dbReference type="EMBL" id="LGST01000006">
    <property type="protein sequence ID" value="KNE02190.1"/>
    <property type="molecule type" value="Genomic_DNA"/>
</dbReference>
<proteinExistence type="predicted"/>
<evidence type="ECO:0000313" key="2">
    <source>
        <dbReference type="Proteomes" id="UP000037122"/>
    </source>
</evidence>
<comment type="caution">
    <text evidence="1">The sequence shown here is derived from an EMBL/GenBank/DDBJ whole genome shotgun (WGS) entry which is preliminary data.</text>
</comment>
<protein>
    <submittedName>
        <fullName evidence="1">Uncharacterized protein</fullName>
    </submittedName>
</protein>